<comment type="caution">
    <text evidence="1">The sequence shown here is derived from an EMBL/GenBank/DDBJ whole genome shotgun (WGS) entry which is preliminary data.</text>
</comment>
<dbReference type="RefSeq" id="WP_279951334.1">
    <property type="nucleotide sequence ID" value="NZ_BAABEN010000031.1"/>
</dbReference>
<organism evidence="1 2">
    <name type="scientific">Streptomyces chitinivorans</name>
    <dbReference type="NCBI Taxonomy" id="1257027"/>
    <lineage>
        <taxon>Bacteria</taxon>
        <taxon>Bacillati</taxon>
        <taxon>Actinomycetota</taxon>
        <taxon>Actinomycetes</taxon>
        <taxon>Kitasatosporales</taxon>
        <taxon>Streptomycetaceae</taxon>
        <taxon>Streptomyces</taxon>
    </lineage>
</organism>
<evidence type="ECO:0008006" key="3">
    <source>
        <dbReference type="Google" id="ProtNLM"/>
    </source>
</evidence>
<protein>
    <recommendedName>
        <fullName evidence="3">XRE family transcriptional regulator</fullName>
    </recommendedName>
</protein>
<evidence type="ECO:0000313" key="1">
    <source>
        <dbReference type="EMBL" id="MFH0247985.1"/>
    </source>
</evidence>
<name>A0ABW7HQ40_9ACTN</name>
<proteinExistence type="predicted"/>
<gene>
    <name evidence="1" type="ORF">ACG5V6_07135</name>
</gene>
<accession>A0ABW7HQ40</accession>
<dbReference type="EMBL" id="JBIHMK010000017">
    <property type="protein sequence ID" value="MFH0247985.1"/>
    <property type="molecule type" value="Genomic_DNA"/>
</dbReference>
<reference evidence="1 2" key="1">
    <citation type="submission" date="2024-10" db="EMBL/GenBank/DDBJ databases">
        <authorList>
            <person name="Cho J.-C."/>
        </authorList>
    </citation>
    <scope>NUCLEOTIDE SEQUENCE [LARGE SCALE GENOMIC DNA]</scope>
    <source>
        <strain evidence="1 2">KCTC29696</strain>
    </source>
</reference>
<sequence>MRTLLRELVNGRNWQSYSTFRTKFRRAAQELAEREGDPRLATLTFSESTYERWLSGRVRPVPDARRVLVHMFGYDIETLLAPPQDGETALHAASAAGAPTTLRTEPGADVREMGRQAAMAASRALRFAVTAESNTVGDETMDHLREEVTRIAAQYPRVPLHQILGDLVEVQDLVFRLLESGRGTPAQSRDLNLLASMASGMLAKAGHDLGDPKSAMAQARAAYVCADTAGHPQMRAWTRGLQSLVCYWAGRPAEAVTYAQRGRTEGQLQGTIAVWLHSLEARAHAVLNDRESTLRAIAQAVEADELAVEDELDRIGGILTFPRPRRMYYTAEAEVLLAEHLPQAEQHAQDAVTAYRNARPEEWAFGDEAGACTNLAIARLDREELEGAAEALRPVLDLEVGQRNAGIVLSARRVADALGRGPLAEAHAARDLRSEIEVFTASPTPALPR</sequence>
<evidence type="ECO:0000313" key="2">
    <source>
        <dbReference type="Proteomes" id="UP001607069"/>
    </source>
</evidence>
<keyword evidence="2" id="KW-1185">Reference proteome</keyword>
<dbReference type="Proteomes" id="UP001607069">
    <property type="component" value="Unassembled WGS sequence"/>
</dbReference>